<evidence type="ECO:0000313" key="6">
    <source>
        <dbReference type="EMBL" id="ACT60569.1"/>
    </source>
</evidence>
<accession>C6XR38</accession>
<evidence type="ECO:0000313" key="7">
    <source>
        <dbReference type="Proteomes" id="UP000002745"/>
    </source>
</evidence>
<feature type="domain" description="Ketosynthase family 3 (KS3)" evidence="5">
    <location>
        <begin position="1"/>
        <end position="391"/>
    </location>
</feature>
<gene>
    <name evidence="6" type="ordered locus">Hbal_2898</name>
</gene>
<evidence type="ECO:0000256" key="1">
    <source>
        <dbReference type="ARBA" id="ARBA00005194"/>
    </source>
</evidence>
<evidence type="ECO:0000256" key="2">
    <source>
        <dbReference type="ARBA" id="ARBA00008467"/>
    </source>
</evidence>
<reference evidence="7" key="1">
    <citation type="journal article" date="2011" name="J. Bacteriol.">
        <title>Genome sequences of eight morphologically diverse alphaproteobacteria.</title>
        <authorList>
            <consortium name="US DOE Joint Genome Institute"/>
            <person name="Brown P.J."/>
            <person name="Kysela D.T."/>
            <person name="Buechlein A."/>
            <person name="Hemmerich C."/>
            <person name="Brun Y.V."/>
        </authorList>
    </citation>
    <scope>NUCLEOTIDE SEQUENCE [LARGE SCALE GENOMIC DNA]</scope>
    <source>
        <strain evidence="7">ATCC 49814 / DSM 5838 / IFAM 1418</strain>
    </source>
</reference>
<dbReference type="HOGENOM" id="CLU_000022_69_0_5"/>
<comment type="pathway">
    <text evidence="1">Lipid metabolism; fatty acid biosynthesis.</text>
</comment>
<dbReference type="InterPro" id="IPR016039">
    <property type="entry name" value="Thiolase-like"/>
</dbReference>
<name>C6XR38_HIRBI</name>
<dbReference type="InterPro" id="IPR020841">
    <property type="entry name" value="PKS_Beta-ketoAc_synthase_dom"/>
</dbReference>
<dbReference type="eggNOG" id="COG0304">
    <property type="taxonomic scope" value="Bacteria"/>
</dbReference>
<dbReference type="GO" id="GO:0004315">
    <property type="term" value="F:3-oxoacyl-[acyl-carrier-protein] synthase activity"/>
    <property type="evidence" value="ECO:0007669"/>
    <property type="project" value="TreeGrafter"/>
</dbReference>
<dbReference type="PANTHER" id="PTHR11712:SF336">
    <property type="entry name" value="3-OXOACYL-[ACYL-CARRIER-PROTEIN] SYNTHASE, MITOCHONDRIAL"/>
    <property type="match status" value="1"/>
</dbReference>
<sequence>MSFNLFLTGPSLHTSLGMGMEAHADALRAPSPALLALPPKIKLPIQLSDADAPTEIPYHLASGKPLENTQTRYFDILETIIGETLQSADLTPEQIRSTGLFLGTSSSDVCLIESAYLDALSKDENAQPLNLFCSMDNLGAHLRRKFDLSPMGMSVNTACTASANALIYAATAIKAGKLEHALIVGAEILNITTAYGFQGLELLTQTSMRPFDSRRDGLILGEAASAVILSAKKPDTPCMQLLGGATLSDGYGMSAANPDGTSIARVIQQAIRHAGVNASDINAIKAHGTASLLNDEGESAGLQRIFETLPVITALKPYIGHTFGASGLTELLILNACLNEGFLPATPGVSATPCEKLGITLNQSAKQMHNPTILCNQFGFGGNNTSLVVRHG</sequence>
<evidence type="ECO:0000259" key="5">
    <source>
        <dbReference type="PROSITE" id="PS52004"/>
    </source>
</evidence>
<dbReference type="KEGG" id="hba:Hbal_2898"/>
<dbReference type="Pfam" id="PF02801">
    <property type="entry name" value="Ketoacyl-synt_C"/>
    <property type="match status" value="1"/>
</dbReference>
<dbReference type="PROSITE" id="PS52004">
    <property type="entry name" value="KS3_2"/>
    <property type="match status" value="1"/>
</dbReference>
<organism evidence="6 7">
    <name type="scientific">Hirschia baltica (strain ATCC 49814 / DSM 5838 / IFAM 1418)</name>
    <dbReference type="NCBI Taxonomy" id="582402"/>
    <lineage>
        <taxon>Bacteria</taxon>
        <taxon>Pseudomonadati</taxon>
        <taxon>Pseudomonadota</taxon>
        <taxon>Alphaproteobacteria</taxon>
        <taxon>Hyphomonadales</taxon>
        <taxon>Hyphomonadaceae</taxon>
        <taxon>Hirschia</taxon>
    </lineage>
</organism>
<dbReference type="GO" id="GO:0005829">
    <property type="term" value="C:cytosol"/>
    <property type="evidence" value="ECO:0007669"/>
    <property type="project" value="TreeGrafter"/>
</dbReference>
<proteinExistence type="inferred from homology"/>
<dbReference type="OrthoDB" id="9778690at2"/>
<dbReference type="Gene3D" id="3.40.47.10">
    <property type="match status" value="1"/>
</dbReference>
<dbReference type="RefSeq" id="WP_015828719.1">
    <property type="nucleotide sequence ID" value="NC_012982.1"/>
</dbReference>
<dbReference type="SUPFAM" id="SSF53901">
    <property type="entry name" value="Thiolase-like"/>
    <property type="match status" value="1"/>
</dbReference>
<keyword evidence="7" id="KW-1185">Reference proteome</keyword>
<evidence type="ECO:0000256" key="3">
    <source>
        <dbReference type="ARBA" id="ARBA00022679"/>
    </source>
</evidence>
<comment type="similarity">
    <text evidence="2 4">Belongs to the thiolase-like superfamily. Beta-ketoacyl-ACP synthases family.</text>
</comment>
<evidence type="ECO:0000256" key="4">
    <source>
        <dbReference type="RuleBase" id="RU003694"/>
    </source>
</evidence>
<dbReference type="GO" id="GO:0006633">
    <property type="term" value="P:fatty acid biosynthetic process"/>
    <property type="evidence" value="ECO:0007669"/>
    <property type="project" value="TreeGrafter"/>
</dbReference>
<dbReference type="STRING" id="582402.Hbal_2898"/>
<protein>
    <submittedName>
        <fullName evidence="6">Beta-ketoacyl synthase</fullName>
    </submittedName>
</protein>
<dbReference type="EMBL" id="CP001678">
    <property type="protein sequence ID" value="ACT60569.1"/>
    <property type="molecule type" value="Genomic_DNA"/>
</dbReference>
<dbReference type="SMART" id="SM00825">
    <property type="entry name" value="PKS_KS"/>
    <property type="match status" value="1"/>
</dbReference>
<dbReference type="Pfam" id="PF00109">
    <property type="entry name" value="ketoacyl-synt"/>
    <property type="match status" value="1"/>
</dbReference>
<dbReference type="InterPro" id="IPR000794">
    <property type="entry name" value="Beta-ketoacyl_synthase"/>
</dbReference>
<keyword evidence="3 4" id="KW-0808">Transferase</keyword>
<dbReference type="Proteomes" id="UP000002745">
    <property type="component" value="Chromosome"/>
</dbReference>
<dbReference type="PANTHER" id="PTHR11712">
    <property type="entry name" value="POLYKETIDE SYNTHASE-RELATED"/>
    <property type="match status" value="1"/>
</dbReference>
<dbReference type="InterPro" id="IPR014030">
    <property type="entry name" value="Ketoacyl_synth_N"/>
</dbReference>
<dbReference type="InterPro" id="IPR014031">
    <property type="entry name" value="Ketoacyl_synth_C"/>
</dbReference>
<dbReference type="AlphaFoldDB" id="C6XR38"/>